<keyword evidence="2" id="KW-1185">Reference proteome</keyword>
<evidence type="ECO:0000313" key="2">
    <source>
        <dbReference type="Proteomes" id="UP000004995"/>
    </source>
</evidence>
<dbReference type="AlphaFoldDB" id="K3XS38"/>
<name>K3XS38_SETIT</name>
<protein>
    <submittedName>
        <fullName evidence="1">Uncharacterized protein</fullName>
    </submittedName>
</protein>
<dbReference type="EnsemblPlants" id="KQL07771">
    <property type="protein sequence ID" value="KQL07771"/>
    <property type="gene ID" value="SETIT_004735mg"/>
</dbReference>
<dbReference type="Proteomes" id="UP000004995">
    <property type="component" value="Unassembled WGS sequence"/>
</dbReference>
<accession>K3XS38</accession>
<dbReference type="EMBL" id="AGNK02003375">
    <property type="status" value="NOT_ANNOTATED_CDS"/>
    <property type="molecule type" value="Genomic_DNA"/>
</dbReference>
<dbReference type="HOGENOM" id="CLU_2982696_0_0_1"/>
<evidence type="ECO:0000313" key="1">
    <source>
        <dbReference type="EnsemblPlants" id="KQL07771"/>
    </source>
</evidence>
<proteinExistence type="predicted"/>
<dbReference type="InParanoid" id="K3XS38"/>
<sequence length="58" mass="6362">MRQAIGRGVWSSHQSDGNLVLQPGLQVARCYPAAGMIYHLEGFLVAMSNCVVSITELW</sequence>
<reference evidence="2" key="1">
    <citation type="journal article" date="2012" name="Nat. Biotechnol.">
        <title>Reference genome sequence of the model plant Setaria.</title>
        <authorList>
            <person name="Bennetzen J.L."/>
            <person name="Schmutz J."/>
            <person name="Wang H."/>
            <person name="Percifield R."/>
            <person name="Hawkins J."/>
            <person name="Pontaroli A.C."/>
            <person name="Estep M."/>
            <person name="Feng L."/>
            <person name="Vaughn J.N."/>
            <person name="Grimwood J."/>
            <person name="Jenkins J."/>
            <person name="Barry K."/>
            <person name="Lindquist E."/>
            <person name="Hellsten U."/>
            <person name="Deshpande S."/>
            <person name="Wang X."/>
            <person name="Wu X."/>
            <person name="Mitros T."/>
            <person name="Triplett J."/>
            <person name="Yang X."/>
            <person name="Ye C.Y."/>
            <person name="Mauro-Herrera M."/>
            <person name="Wang L."/>
            <person name="Li P."/>
            <person name="Sharma M."/>
            <person name="Sharma R."/>
            <person name="Ronald P.C."/>
            <person name="Panaud O."/>
            <person name="Kellogg E.A."/>
            <person name="Brutnell T.P."/>
            <person name="Doust A.N."/>
            <person name="Tuskan G.A."/>
            <person name="Rokhsar D."/>
            <person name="Devos K.M."/>
        </authorList>
    </citation>
    <scope>NUCLEOTIDE SEQUENCE [LARGE SCALE GENOMIC DNA]</scope>
    <source>
        <strain evidence="2">cv. Yugu1</strain>
    </source>
</reference>
<organism evidence="1 2">
    <name type="scientific">Setaria italica</name>
    <name type="common">Foxtail millet</name>
    <name type="synonym">Panicum italicum</name>
    <dbReference type="NCBI Taxonomy" id="4555"/>
    <lineage>
        <taxon>Eukaryota</taxon>
        <taxon>Viridiplantae</taxon>
        <taxon>Streptophyta</taxon>
        <taxon>Embryophyta</taxon>
        <taxon>Tracheophyta</taxon>
        <taxon>Spermatophyta</taxon>
        <taxon>Magnoliopsida</taxon>
        <taxon>Liliopsida</taxon>
        <taxon>Poales</taxon>
        <taxon>Poaceae</taxon>
        <taxon>PACMAD clade</taxon>
        <taxon>Panicoideae</taxon>
        <taxon>Panicodae</taxon>
        <taxon>Paniceae</taxon>
        <taxon>Cenchrinae</taxon>
        <taxon>Setaria</taxon>
    </lineage>
</organism>
<reference evidence="1" key="2">
    <citation type="submission" date="2018-08" db="UniProtKB">
        <authorList>
            <consortium name="EnsemblPlants"/>
        </authorList>
    </citation>
    <scope>IDENTIFICATION</scope>
    <source>
        <strain evidence="1">Yugu1</strain>
    </source>
</reference>
<dbReference type="Gramene" id="KQL07771">
    <property type="protein sequence ID" value="KQL07771"/>
    <property type="gene ID" value="SETIT_004735mg"/>
</dbReference>